<sequence>MQQERTASPFRCIVQAPHNPSPQPKRVPVMSSSSRSTQRTGVSGEAITGCVRPLILSLCMKFLPSYLVKTTGRLDVQAQTRRTDDLQNPVWDQSISQPLSQVKTSLFPLLYFSQAHSSDSSQGTRDFVFVSCACKPQLNRALGRSNQNGSAQNSFVRAGFLSNQRNSKSTARVASVAILRE</sequence>
<reference evidence="2 3" key="1">
    <citation type="submission" date="2024-10" db="EMBL/GenBank/DDBJ databases">
        <authorList>
            <person name="Deangelis K."/>
            <person name="Huntemann M."/>
            <person name="Clum A."/>
            <person name="Wang J."/>
            <person name="Palaniappan K."/>
            <person name="Ritter S."/>
            <person name="Chen I.-M."/>
            <person name="Stamatis D."/>
            <person name="Reddy T."/>
            <person name="O'Malley R."/>
            <person name="Daum C."/>
            <person name="Ng V."/>
            <person name="Ivanova N."/>
            <person name="Kyrpides N."/>
            <person name="Woyke T."/>
        </authorList>
    </citation>
    <scope>NUCLEOTIDE SEQUENCE [LARGE SCALE GENOMIC DNA]</scope>
    <source>
        <strain evidence="2 3">GAS97</strain>
    </source>
</reference>
<gene>
    <name evidence="2" type="ORF">ABH943_006085</name>
</gene>
<reference evidence="2 3" key="2">
    <citation type="submission" date="2024-11" db="EMBL/GenBank/DDBJ databases">
        <title>Using genomics to understand microbial adaptation to soil warming.</title>
        <authorList>
            <person name="Deangelis K.M. PhD."/>
        </authorList>
    </citation>
    <scope>NUCLEOTIDE SEQUENCE [LARGE SCALE GENOMIC DNA]</scope>
    <source>
        <strain evidence="2 3">GAS97</strain>
    </source>
</reference>
<comment type="caution">
    <text evidence="2">The sequence shown here is derived from an EMBL/GenBank/DDBJ whole genome shotgun (WGS) entry which is preliminary data.</text>
</comment>
<evidence type="ECO:0000256" key="1">
    <source>
        <dbReference type="SAM" id="MobiDB-lite"/>
    </source>
</evidence>
<feature type="region of interest" description="Disordered" evidence="1">
    <location>
        <begin position="1"/>
        <end position="41"/>
    </location>
</feature>
<name>A0ABW8MQT4_9BURK</name>
<keyword evidence="3" id="KW-1185">Reference proteome</keyword>
<accession>A0ABW8MQT4</accession>
<dbReference type="Proteomes" id="UP001620514">
    <property type="component" value="Unassembled WGS sequence"/>
</dbReference>
<evidence type="ECO:0000313" key="2">
    <source>
        <dbReference type="EMBL" id="MFK4446053.1"/>
    </source>
</evidence>
<evidence type="ECO:0000313" key="3">
    <source>
        <dbReference type="Proteomes" id="UP001620514"/>
    </source>
</evidence>
<dbReference type="EMBL" id="JBIYDN010000023">
    <property type="protein sequence ID" value="MFK4446053.1"/>
    <property type="molecule type" value="Genomic_DNA"/>
</dbReference>
<protein>
    <submittedName>
        <fullName evidence="2">Uncharacterized protein</fullName>
    </submittedName>
</protein>
<proteinExistence type="predicted"/>
<organism evidence="2 3">
    <name type="scientific">Caballeronia udeis</name>
    <dbReference type="NCBI Taxonomy" id="1232866"/>
    <lineage>
        <taxon>Bacteria</taxon>
        <taxon>Pseudomonadati</taxon>
        <taxon>Pseudomonadota</taxon>
        <taxon>Betaproteobacteria</taxon>
        <taxon>Burkholderiales</taxon>
        <taxon>Burkholderiaceae</taxon>
        <taxon>Caballeronia</taxon>
    </lineage>
</organism>
<feature type="compositionally biased region" description="Polar residues" evidence="1">
    <location>
        <begin position="30"/>
        <end position="41"/>
    </location>
</feature>